<organism evidence="1 2">
    <name type="scientific">Hippocampus comes</name>
    <name type="common">Tiger tail seahorse</name>
    <dbReference type="NCBI Taxonomy" id="109280"/>
    <lineage>
        <taxon>Eukaryota</taxon>
        <taxon>Metazoa</taxon>
        <taxon>Chordata</taxon>
        <taxon>Craniata</taxon>
        <taxon>Vertebrata</taxon>
        <taxon>Euteleostomi</taxon>
        <taxon>Actinopterygii</taxon>
        <taxon>Neopterygii</taxon>
        <taxon>Teleostei</taxon>
        <taxon>Neoteleostei</taxon>
        <taxon>Acanthomorphata</taxon>
        <taxon>Syngnathiaria</taxon>
        <taxon>Syngnathiformes</taxon>
        <taxon>Syngnathoidei</taxon>
        <taxon>Syngnathidae</taxon>
        <taxon>Hippocampus</taxon>
    </lineage>
</organism>
<dbReference type="Ensembl" id="ENSHCOT00000011059.1">
    <property type="protein sequence ID" value="ENSHCOP00000018526.1"/>
    <property type="gene ID" value="ENSHCOG00000003128.1"/>
</dbReference>
<dbReference type="GeneTree" id="ENSGT01050000246411"/>
<dbReference type="OMA" id="QMPNTAI"/>
<evidence type="ECO:0000313" key="2">
    <source>
        <dbReference type="Proteomes" id="UP000264820"/>
    </source>
</evidence>
<proteinExistence type="predicted"/>
<protein>
    <submittedName>
        <fullName evidence="1">Uncharacterized protein</fullName>
    </submittedName>
</protein>
<dbReference type="AlphaFoldDB" id="A0A3Q2YK06"/>
<evidence type="ECO:0000313" key="1">
    <source>
        <dbReference type="Ensembl" id="ENSHCOP00000018526.1"/>
    </source>
</evidence>
<accession>A0A3Q2YK06</accession>
<sequence length="108" mass="11962">MGIPKVCHSQQELISISSEHTLKILVVHGAEGEDSADVSILLEGREILPARGDTAKACMLLMGVIYALNLAHPIPLRYTFEVFQKPLRELNPVKLSPKLHNLRVKLLS</sequence>
<keyword evidence="2" id="KW-1185">Reference proteome</keyword>
<reference evidence="1" key="1">
    <citation type="submission" date="2025-08" db="UniProtKB">
        <authorList>
            <consortium name="Ensembl"/>
        </authorList>
    </citation>
    <scope>IDENTIFICATION</scope>
</reference>
<reference evidence="1" key="2">
    <citation type="submission" date="2025-09" db="UniProtKB">
        <authorList>
            <consortium name="Ensembl"/>
        </authorList>
    </citation>
    <scope>IDENTIFICATION</scope>
</reference>
<dbReference type="Proteomes" id="UP000264820">
    <property type="component" value="Unplaced"/>
</dbReference>
<name>A0A3Q2YK06_HIPCM</name>